<gene>
    <name evidence="2" type="ORF">RUM43_014504</name>
</gene>
<comment type="caution">
    <text evidence="2">The sequence shown here is derived from an EMBL/GenBank/DDBJ whole genome shotgun (WGS) entry which is preliminary data.</text>
</comment>
<protein>
    <submittedName>
        <fullName evidence="2">Uncharacterized protein</fullName>
    </submittedName>
</protein>
<sequence length="110" mass="11328">MLAPYSSTLQLVDDDDYDDDDDDDDDDGVGGGFGSKGHLGPSQQGQGYHHHEPPQGLPEHNSTAAAFGDLRPDGPSETAIGAVGGAEDGVQKACLSVNNVSTGLAASYQR</sequence>
<accession>A0AAN8P0Y5</accession>
<dbReference type="EMBL" id="JAWJWE010000010">
    <property type="protein sequence ID" value="KAK6630519.1"/>
    <property type="molecule type" value="Genomic_DNA"/>
</dbReference>
<name>A0AAN8P0Y5_POLSC</name>
<organism evidence="2 3">
    <name type="scientific">Polyplax serrata</name>
    <name type="common">Common mouse louse</name>
    <dbReference type="NCBI Taxonomy" id="468196"/>
    <lineage>
        <taxon>Eukaryota</taxon>
        <taxon>Metazoa</taxon>
        <taxon>Ecdysozoa</taxon>
        <taxon>Arthropoda</taxon>
        <taxon>Hexapoda</taxon>
        <taxon>Insecta</taxon>
        <taxon>Pterygota</taxon>
        <taxon>Neoptera</taxon>
        <taxon>Paraneoptera</taxon>
        <taxon>Psocodea</taxon>
        <taxon>Troctomorpha</taxon>
        <taxon>Phthiraptera</taxon>
        <taxon>Anoplura</taxon>
        <taxon>Polyplacidae</taxon>
        <taxon>Polyplax</taxon>
    </lineage>
</organism>
<proteinExistence type="predicted"/>
<evidence type="ECO:0000313" key="3">
    <source>
        <dbReference type="Proteomes" id="UP001372834"/>
    </source>
</evidence>
<dbReference type="AlphaFoldDB" id="A0AAN8P0Y5"/>
<reference evidence="2 3" key="1">
    <citation type="submission" date="2023-10" db="EMBL/GenBank/DDBJ databases">
        <title>Genomes of two closely related lineages of the louse Polyplax serrata with different host specificities.</title>
        <authorList>
            <person name="Martinu J."/>
            <person name="Tarabai H."/>
            <person name="Stefka J."/>
            <person name="Hypsa V."/>
        </authorList>
    </citation>
    <scope>NUCLEOTIDE SEQUENCE [LARGE SCALE GENOMIC DNA]</scope>
    <source>
        <strain evidence="2">HR10_N</strain>
    </source>
</reference>
<feature type="region of interest" description="Disordered" evidence="1">
    <location>
        <begin position="1"/>
        <end position="82"/>
    </location>
</feature>
<evidence type="ECO:0000313" key="2">
    <source>
        <dbReference type="EMBL" id="KAK6630519.1"/>
    </source>
</evidence>
<feature type="compositionally biased region" description="Polar residues" evidence="1">
    <location>
        <begin position="1"/>
        <end position="10"/>
    </location>
</feature>
<evidence type="ECO:0000256" key="1">
    <source>
        <dbReference type="SAM" id="MobiDB-lite"/>
    </source>
</evidence>
<feature type="compositionally biased region" description="Acidic residues" evidence="1">
    <location>
        <begin position="12"/>
        <end position="28"/>
    </location>
</feature>
<dbReference type="Proteomes" id="UP001372834">
    <property type="component" value="Unassembled WGS sequence"/>
</dbReference>